<proteinExistence type="predicted"/>
<dbReference type="EMBL" id="JPRM01000003">
    <property type="protein sequence ID" value="KFF19537.1"/>
    <property type="molecule type" value="Genomic_DNA"/>
</dbReference>
<protein>
    <recommendedName>
        <fullName evidence="6">Tissue inhibitor of metalloproteinase</fullName>
    </recommendedName>
</protein>
<dbReference type="AlphaFoldDB" id="A0A086AS73"/>
<evidence type="ECO:0000313" key="4">
    <source>
        <dbReference type="Proteomes" id="UP000028712"/>
    </source>
</evidence>
<dbReference type="eggNOG" id="ENOG502ZYHX">
    <property type="taxonomic scope" value="Bacteria"/>
</dbReference>
<dbReference type="Gene3D" id="2.40.50.120">
    <property type="match status" value="1"/>
</dbReference>
<comment type="caution">
    <text evidence="2">The sequence shown here is derived from an EMBL/GenBank/DDBJ whole genome shotgun (WGS) entry which is preliminary data.</text>
</comment>
<dbReference type="Proteomes" id="UP000028712">
    <property type="component" value="Unassembled WGS sequence"/>
</dbReference>
<keyword evidence="1" id="KW-0732">Signal</keyword>
<evidence type="ECO:0000256" key="1">
    <source>
        <dbReference type="SAM" id="SignalP"/>
    </source>
</evidence>
<dbReference type="InterPro" id="IPR008993">
    <property type="entry name" value="TIMP-like_OB-fold"/>
</dbReference>
<evidence type="ECO:0000313" key="2">
    <source>
        <dbReference type="EMBL" id="KFF19537.1"/>
    </source>
</evidence>
<evidence type="ECO:0000313" key="5">
    <source>
        <dbReference type="Proteomes" id="UP000198424"/>
    </source>
</evidence>
<gene>
    <name evidence="3" type="ORF">B0A62_02195</name>
    <name evidence="2" type="ORF">IW20_03410</name>
</gene>
<dbReference type="RefSeq" id="WP_035618714.1">
    <property type="nucleotide sequence ID" value="NZ_JBEWQG010000023.1"/>
</dbReference>
<evidence type="ECO:0008006" key="6">
    <source>
        <dbReference type="Google" id="ProtNLM"/>
    </source>
</evidence>
<dbReference type="SUPFAM" id="SSF50242">
    <property type="entry name" value="TIMP-like"/>
    <property type="match status" value="1"/>
</dbReference>
<organism evidence="2 4">
    <name type="scientific">Flavobacterium hydatis</name>
    <name type="common">Cytophaga aquatilis</name>
    <dbReference type="NCBI Taxonomy" id="991"/>
    <lineage>
        <taxon>Bacteria</taxon>
        <taxon>Pseudomonadati</taxon>
        <taxon>Bacteroidota</taxon>
        <taxon>Flavobacteriia</taxon>
        <taxon>Flavobacteriales</taxon>
        <taxon>Flavobacteriaceae</taxon>
        <taxon>Flavobacterium</taxon>
    </lineage>
</organism>
<evidence type="ECO:0000313" key="3">
    <source>
        <dbReference type="EMBL" id="OXA97692.1"/>
    </source>
</evidence>
<feature type="signal peptide" evidence="1">
    <location>
        <begin position="1"/>
        <end position="19"/>
    </location>
</feature>
<dbReference type="Proteomes" id="UP000198424">
    <property type="component" value="Unassembled WGS sequence"/>
</dbReference>
<reference evidence="2 4" key="1">
    <citation type="submission" date="2014-07" db="EMBL/GenBank/DDBJ databases">
        <title>Genome of Flavobacterium hydatis DSM 2063.</title>
        <authorList>
            <person name="Pipes S.E."/>
            <person name="Stropko S.J."/>
            <person name="Newman J.D."/>
        </authorList>
    </citation>
    <scope>NUCLEOTIDE SEQUENCE [LARGE SCALE GENOMIC DNA]</scope>
    <source>
        <strain evidence="2 4">DSM 2063</strain>
    </source>
</reference>
<keyword evidence="5" id="KW-1185">Reference proteome</keyword>
<dbReference type="OrthoDB" id="854096at2"/>
<name>A0A086AS73_FLAHY</name>
<accession>A0A086AS73</accession>
<reference evidence="3 5" key="2">
    <citation type="submission" date="2016-11" db="EMBL/GenBank/DDBJ databases">
        <title>Whole genomes of Flavobacteriaceae.</title>
        <authorList>
            <person name="Stine C."/>
            <person name="Li C."/>
            <person name="Tadesse D."/>
        </authorList>
    </citation>
    <scope>NUCLEOTIDE SEQUENCE [LARGE SCALE GENOMIC DNA]</scope>
    <source>
        <strain evidence="3 5">ATCC 29551</strain>
    </source>
</reference>
<dbReference type="EMBL" id="MUGY01000002">
    <property type="protein sequence ID" value="OXA97692.1"/>
    <property type="molecule type" value="Genomic_DNA"/>
</dbReference>
<feature type="chain" id="PRO_5001803192" description="Tissue inhibitor of metalloproteinase" evidence="1">
    <location>
        <begin position="20"/>
        <end position="277"/>
    </location>
</feature>
<sequence>MKYIITLFFFFFGSINSFACDCDIPKAILEFYSSKEVFTGRIIKKTFDKDSSNYTITFKVLKSYKNENIPNELSFTFRYQKKGAQNSCYWEAFVNEEWVVYASERNEKLVFEKNCSNSASLKWTNNVVPNEKMLENGNKFKIDDFIYQFESDFNLPNPISNIDSIFKTGKLKDYGNQHVLLGLYIDKNGKLISLFTGIDLVNSEGEFKYDSVYGLQREFKIKKKRPYTEFEKDAIDLAMSVKDWEIKRHNITKIPVSHIRYLKIEFDNKEQKWKYEL</sequence>